<dbReference type="Proteomes" id="UP000054321">
    <property type="component" value="Unassembled WGS sequence"/>
</dbReference>
<evidence type="ECO:0000313" key="3">
    <source>
        <dbReference type="EMBL" id="KIN02826.1"/>
    </source>
</evidence>
<accession>A0A0C3H3Q9</accession>
<evidence type="ECO:0000259" key="2">
    <source>
        <dbReference type="PROSITE" id="PS50090"/>
    </source>
</evidence>
<proteinExistence type="predicted"/>
<feature type="compositionally biased region" description="Basic residues" evidence="1">
    <location>
        <begin position="159"/>
        <end position="168"/>
    </location>
</feature>
<dbReference type="CDD" id="cd00167">
    <property type="entry name" value="SANT"/>
    <property type="match status" value="1"/>
</dbReference>
<dbReference type="AlphaFoldDB" id="A0A0C3H3Q9"/>
<keyword evidence="4" id="KW-1185">Reference proteome</keyword>
<dbReference type="HOGENOM" id="CLU_950266_0_0_1"/>
<name>A0A0C3H3Q9_OIDMZ</name>
<dbReference type="InParanoid" id="A0A0C3H3Q9"/>
<evidence type="ECO:0000256" key="1">
    <source>
        <dbReference type="SAM" id="MobiDB-lite"/>
    </source>
</evidence>
<organism evidence="3 4">
    <name type="scientific">Oidiodendron maius (strain Zn)</name>
    <dbReference type="NCBI Taxonomy" id="913774"/>
    <lineage>
        <taxon>Eukaryota</taxon>
        <taxon>Fungi</taxon>
        <taxon>Dikarya</taxon>
        <taxon>Ascomycota</taxon>
        <taxon>Pezizomycotina</taxon>
        <taxon>Leotiomycetes</taxon>
        <taxon>Leotiomycetes incertae sedis</taxon>
        <taxon>Myxotrichaceae</taxon>
        <taxon>Oidiodendron</taxon>
    </lineage>
</organism>
<dbReference type="SUPFAM" id="SSF46689">
    <property type="entry name" value="Homeodomain-like"/>
    <property type="match status" value="1"/>
</dbReference>
<feature type="region of interest" description="Disordered" evidence="1">
    <location>
        <begin position="1"/>
        <end position="33"/>
    </location>
</feature>
<feature type="region of interest" description="Disordered" evidence="1">
    <location>
        <begin position="144"/>
        <end position="170"/>
    </location>
</feature>
<dbReference type="InterPro" id="IPR001005">
    <property type="entry name" value="SANT/Myb"/>
</dbReference>
<sequence>MPSTSTYPWAGRKESDDGSNGIDLKQKDSPGGLCMSPADSPFLVSPAVRYTPYFGQFGVSATTVSPSGSSVSMLCSPLTTSPNHIGAEKPPTRIPSQMNQSYMCQNQPPILSAPSLFSLRPATGVNPEYGRNPLQHGLLQPAPLRSTTHLPSLDTMRPLPRRRKRKPVRAFSERDLSGEMTPEEQILMQLTEQKNLPWKEVAIRFKEQTGKMMKIPALQMKKKRLVERLRVWTPSEEQALYMAWEEYSRSKWEIIANNMPKYGCAEKWPKELVQKKLQGTSDLTTTHGRCHVL</sequence>
<evidence type="ECO:0000313" key="4">
    <source>
        <dbReference type="Proteomes" id="UP000054321"/>
    </source>
</evidence>
<reference evidence="4" key="2">
    <citation type="submission" date="2015-01" db="EMBL/GenBank/DDBJ databases">
        <title>Evolutionary Origins and Diversification of the Mycorrhizal Mutualists.</title>
        <authorList>
            <consortium name="DOE Joint Genome Institute"/>
            <consortium name="Mycorrhizal Genomics Consortium"/>
            <person name="Kohler A."/>
            <person name="Kuo A."/>
            <person name="Nagy L.G."/>
            <person name="Floudas D."/>
            <person name="Copeland A."/>
            <person name="Barry K.W."/>
            <person name="Cichocki N."/>
            <person name="Veneault-Fourrey C."/>
            <person name="LaButti K."/>
            <person name="Lindquist E.A."/>
            <person name="Lipzen A."/>
            <person name="Lundell T."/>
            <person name="Morin E."/>
            <person name="Murat C."/>
            <person name="Riley R."/>
            <person name="Ohm R."/>
            <person name="Sun H."/>
            <person name="Tunlid A."/>
            <person name="Henrissat B."/>
            <person name="Grigoriev I.V."/>
            <person name="Hibbett D.S."/>
            <person name="Martin F."/>
        </authorList>
    </citation>
    <scope>NUCLEOTIDE SEQUENCE [LARGE SCALE GENOMIC DNA]</scope>
    <source>
        <strain evidence="4">Zn</strain>
    </source>
</reference>
<dbReference type="EMBL" id="KN832874">
    <property type="protein sequence ID" value="KIN02826.1"/>
    <property type="molecule type" value="Genomic_DNA"/>
</dbReference>
<reference evidence="3 4" key="1">
    <citation type="submission" date="2014-04" db="EMBL/GenBank/DDBJ databases">
        <authorList>
            <consortium name="DOE Joint Genome Institute"/>
            <person name="Kuo A."/>
            <person name="Martino E."/>
            <person name="Perotto S."/>
            <person name="Kohler A."/>
            <person name="Nagy L.G."/>
            <person name="Floudas D."/>
            <person name="Copeland A."/>
            <person name="Barry K.W."/>
            <person name="Cichocki N."/>
            <person name="Veneault-Fourrey C."/>
            <person name="LaButti K."/>
            <person name="Lindquist E.A."/>
            <person name="Lipzen A."/>
            <person name="Lundell T."/>
            <person name="Morin E."/>
            <person name="Murat C."/>
            <person name="Sun H."/>
            <person name="Tunlid A."/>
            <person name="Henrissat B."/>
            <person name="Grigoriev I.V."/>
            <person name="Hibbett D.S."/>
            <person name="Martin F."/>
            <person name="Nordberg H.P."/>
            <person name="Cantor M.N."/>
            <person name="Hua S.X."/>
        </authorList>
    </citation>
    <scope>NUCLEOTIDE SEQUENCE [LARGE SCALE GENOMIC DNA]</scope>
    <source>
        <strain evidence="3 4">Zn</strain>
    </source>
</reference>
<dbReference type="OrthoDB" id="5421421at2759"/>
<protein>
    <recommendedName>
        <fullName evidence="2">Myb-like domain-containing protein</fullName>
    </recommendedName>
</protein>
<dbReference type="InterPro" id="IPR009057">
    <property type="entry name" value="Homeodomain-like_sf"/>
</dbReference>
<dbReference type="PROSITE" id="PS50090">
    <property type="entry name" value="MYB_LIKE"/>
    <property type="match status" value="1"/>
</dbReference>
<feature type="domain" description="Myb-like" evidence="2">
    <location>
        <begin position="232"/>
        <end position="272"/>
    </location>
</feature>
<gene>
    <name evidence="3" type="ORF">OIDMADRAFT_178666</name>
</gene>